<protein>
    <submittedName>
        <fullName evidence="8">RDD family protein</fullName>
    </submittedName>
</protein>
<accession>A0AAE9N023</accession>
<organism evidence="8 9">
    <name type="scientific">Vibrio campbellii</name>
    <dbReference type="NCBI Taxonomy" id="680"/>
    <lineage>
        <taxon>Bacteria</taxon>
        <taxon>Pseudomonadati</taxon>
        <taxon>Pseudomonadota</taxon>
        <taxon>Gammaproteobacteria</taxon>
        <taxon>Vibrionales</taxon>
        <taxon>Vibrionaceae</taxon>
        <taxon>Vibrio</taxon>
    </lineage>
</organism>
<dbReference type="Proteomes" id="UP001058687">
    <property type="component" value="Chromosome 1"/>
</dbReference>
<name>A0AAE9N023_9VIBR</name>
<dbReference type="AlphaFoldDB" id="A0AAE9N023"/>
<evidence type="ECO:0000313" key="9">
    <source>
        <dbReference type="Proteomes" id="UP001058687"/>
    </source>
</evidence>
<proteinExistence type="predicted"/>
<dbReference type="InterPro" id="IPR051791">
    <property type="entry name" value="Pra-immunoreactive"/>
</dbReference>
<dbReference type="EMBL" id="CP050467">
    <property type="protein sequence ID" value="UTZ28050.1"/>
    <property type="molecule type" value="Genomic_DNA"/>
</dbReference>
<evidence type="ECO:0000256" key="4">
    <source>
        <dbReference type="ARBA" id="ARBA00022989"/>
    </source>
</evidence>
<evidence type="ECO:0000256" key="6">
    <source>
        <dbReference type="SAM" id="Phobius"/>
    </source>
</evidence>
<evidence type="ECO:0000256" key="1">
    <source>
        <dbReference type="ARBA" id="ARBA00004651"/>
    </source>
</evidence>
<feature type="transmembrane region" description="Helical" evidence="6">
    <location>
        <begin position="15"/>
        <end position="36"/>
    </location>
</feature>
<evidence type="ECO:0000256" key="3">
    <source>
        <dbReference type="ARBA" id="ARBA00022692"/>
    </source>
</evidence>
<dbReference type="PANTHER" id="PTHR36115">
    <property type="entry name" value="PROLINE-RICH ANTIGEN HOMOLOG-RELATED"/>
    <property type="match status" value="1"/>
</dbReference>
<evidence type="ECO:0000256" key="2">
    <source>
        <dbReference type="ARBA" id="ARBA00022475"/>
    </source>
</evidence>
<feature type="domain" description="RDD" evidence="7">
    <location>
        <begin position="11"/>
        <end position="147"/>
    </location>
</feature>
<keyword evidence="2" id="KW-1003">Cell membrane</keyword>
<dbReference type="GO" id="GO:0005886">
    <property type="term" value="C:plasma membrane"/>
    <property type="evidence" value="ECO:0007669"/>
    <property type="project" value="UniProtKB-SubCell"/>
</dbReference>
<dbReference type="InterPro" id="IPR010432">
    <property type="entry name" value="RDD"/>
</dbReference>
<evidence type="ECO:0000259" key="7">
    <source>
        <dbReference type="Pfam" id="PF06271"/>
    </source>
</evidence>
<reference evidence="8" key="1">
    <citation type="submission" date="2020-03" db="EMBL/GenBank/DDBJ databases">
        <title>Five strains of Vibrio campbellii isolated from Mariana Trench.</title>
        <authorList>
            <person name="Liang J."/>
            <person name="Zhang X.-H."/>
        </authorList>
    </citation>
    <scope>NUCLEOTIDE SEQUENCE</scope>
    <source>
        <strain evidence="8">LJC014</strain>
    </source>
</reference>
<keyword evidence="4 6" id="KW-1133">Transmembrane helix</keyword>
<evidence type="ECO:0000256" key="5">
    <source>
        <dbReference type="ARBA" id="ARBA00023136"/>
    </source>
</evidence>
<dbReference type="Pfam" id="PF06271">
    <property type="entry name" value="RDD"/>
    <property type="match status" value="1"/>
</dbReference>
<comment type="subcellular location">
    <subcellularLocation>
        <location evidence="1">Cell membrane</location>
        <topology evidence="1">Multi-pass membrane protein</topology>
    </subcellularLocation>
</comment>
<dbReference type="PANTHER" id="PTHR36115:SF6">
    <property type="entry name" value="PROLINE-RICH ANTIGEN HOMOLOG"/>
    <property type="match status" value="1"/>
</dbReference>
<keyword evidence="5 6" id="KW-0472">Membrane</keyword>
<sequence length="156" mass="18138">MINIPTEFKVLIRRGAAYLLDILPATIFGTLFLWLFTDLSELYTTYLANKNDPAIHEKYDDFRLTARAVVTSLCVIYCVIFECFYTFNTPGKKLLGIRVVSEDGDNLTLVQSTLRNLQKFFSPFYLLVSIIYSLFNRQQLFLHDKWSSTRVVRITD</sequence>
<feature type="transmembrane region" description="Helical" evidence="6">
    <location>
        <begin position="68"/>
        <end position="87"/>
    </location>
</feature>
<evidence type="ECO:0000313" key="8">
    <source>
        <dbReference type="EMBL" id="UTZ28050.1"/>
    </source>
</evidence>
<gene>
    <name evidence="8" type="ORF">HB761_02465</name>
</gene>
<keyword evidence="3 6" id="KW-0812">Transmembrane</keyword>